<protein>
    <submittedName>
        <fullName evidence="1">Uncharacterized protein</fullName>
    </submittedName>
</protein>
<organism evidence="1 2">
    <name type="scientific">Rangifer tarandus platyrhynchus</name>
    <name type="common">Svalbard reindeer</name>
    <dbReference type="NCBI Taxonomy" id="3082113"/>
    <lineage>
        <taxon>Eukaryota</taxon>
        <taxon>Metazoa</taxon>
        <taxon>Chordata</taxon>
        <taxon>Craniata</taxon>
        <taxon>Vertebrata</taxon>
        <taxon>Euteleostomi</taxon>
        <taxon>Mammalia</taxon>
        <taxon>Eutheria</taxon>
        <taxon>Laurasiatheria</taxon>
        <taxon>Artiodactyla</taxon>
        <taxon>Ruminantia</taxon>
        <taxon>Pecora</taxon>
        <taxon>Cervidae</taxon>
        <taxon>Odocoileinae</taxon>
        <taxon>Rangifer</taxon>
    </lineage>
</organism>
<keyword evidence="2" id="KW-1185">Reference proteome</keyword>
<accession>A0ABN8Y972</accession>
<evidence type="ECO:0000313" key="2">
    <source>
        <dbReference type="Proteomes" id="UP001176941"/>
    </source>
</evidence>
<dbReference type="Proteomes" id="UP001176941">
    <property type="component" value="Chromosome 16"/>
</dbReference>
<name>A0ABN8Y972_RANTA</name>
<gene>
    <name evidence="1" type="ORF">MRATA1EN1_LOCUS6728</name>
</gene>
<evidence type="ECO:0000313" key="1">
    <source>
        <dbReference type="EMBL" id="CAI9157766.1"/>
    </source>
</evidence>
<proteinExistence type="predicted"/>
<reference evidence="1" key="1">
    <citation type="submission" date="2023-04" db="EMBL/GenBank/DDBJ databases">
        <authorList>
            <consortium name="ELIXIR-Norway"/>
        </authorList>
    </citation>
    <scope>NUCLEOTIDE SEQUENCE [LARGE SCALE GENOMIC DNA]</scope>
</reference>
<dbReference type="EMBL" id="OX459952">
    <property type="protein sequence ID" value="CAI9157766.1"/>
    <property type="molecule type" value="Genomic_DNA"/>
</dbReference>
<sequence length="117" mass="12744">MAGCGPSEVGLAQDTGSCFSAFGHLERTGWQPEHSAWSSSQQAILAHLRLKFISLEGWGKSMHLRLGSNGLLLASHHHDIWKEGVQALPRSDPHGKWLHGGGGGRRTLPNSLHFFSK</sequence>